<evidence type="ECO:0000313" key="4">
    <source>
        <dbReference type="Proteomes" id="UP001279734"/>
    </source>
</evidence>
<name>A0AAD3TFJ5_NEPGR</name>
<evidence type="ECO:0000259" key="2">
    <source>
        <dbReference type="Pfam" id="PF00650"/>
    </source>
</evidence>
<dbReference type="AlphaFoldDB" id="A0AAD3TFJ5"/>
<keyword evidence="1" id="KW-0472">Membrane</keyword>
<accession>A0AAD3TFJ5</accession>
<dbReference type="PANTHER" id="PTHR47104:SF1">
    <property type="entry name" value="SEC14P-LIKE PHOSPHATIDYLINOSITOL TRANSFER FAMILY PROTEIN"/>
    <property type="match status" value="1"/>
</dbReference>
<sequence>MGKKERHREIQTAVEAVLDLVRKQGPLTLKQENFCIAACVERFLKEKGFSVKKSAEQLRSCLSWRGTIGADNLIADEFSAELAEGIAYVAGHDNEYRPVMVFRFKQDYQKFHSQKSFIRLLVFTLVVAIQTMLIRTSNNLFSSLTEPALSVTGKGKRSGYSMSIFRRKSFAGRSTCNSSENLSNCPECPCEVDAGI</sequence>
<keyword evidence="1" id="KW-0812">Transmembrane</keyword>
<dbReference type="Pfam" id="PF00650">
    <property type="entry name" value="CRAL_TRIO"/>
    <property type="match status" value="1"/>
</dbReference>
<dbReference type="Proteomes" id="UP001279734">
    <property type="component" value="Unassembled WGS sequence"/>
</dbReference>
<dbReference type="Gene3D" id="3.40.525.10">
    <property type="entry name" value="CRAL-TRIO lipid binding domain"/>
    <property type="match status" value="1"/>
</dbReference>
<dbReference type="InterPro" id="IPR036865">
    <property type="entry name" value="CRAL-TRIO_dom_sf"/>
</dbReference>
<comment type="caution">
    <text evidence="3">The sequence shown here is derived from an EMBL/GenBank/DDBJ whole genome shotgun (WGS) entry which is preliminary data.</text>
</comment>
<dbReference type="SUPFAM" id="SSF52087">
    <property type="entry name" value="CRAL/TRIO domain"/>
    <property type="match status" value="1"/>
</dbReference>
<dbReference type="PANTHER" id="PTHR47104">
    <property type="entry name" value="SEC14P-LIKE PHOSPHATIDYLINOSITOL TRANSFER FAMILY PROTEIN"/>
    <property type="match status" value="1"/>
</dbReference>
<reference evidence="3" key="1">
    <citation type="submission" date="2023-05" db="EMBL/GenBank/DDBJ databases">
        <title>Nepenthes gracilis genome sequencing.</title>
        <authorList>
            <person name="Fukushima K."/>
        </authorList>
    </citation>
    <scope>NUCLEOTIDE SEQUENCE</scope>
    <source>
        <strain evidence="3">SING2019-196</strain>
    </source>
</reference>
<feature type="domain" description="CRAL-TRIO" evidence="2">
    <location>
        <begin position="84"/>
        <end position="133"/>
    </location>
</feature>
<dbReference type="InterPro" id="IPR001251">
    <property type="entry name" value="CRAL-TRIO_dom"/>
</dbReference>
<keyword evidence="4" id="KW-1185">Reference proteome</keyword>
<protein>
    <recommendedName>
        <fullName evidence="2">CRAL-TRIO domain-containing protein</fullName>
    </recommendedName>
</protein>
<evidence type="ECO:0000256" key="1">
    <source>
        <dbReference type="SAM" id="Phobius"/>
    </source>
</evidence>
<keyword evidence="1" id="KW-1133">Transmembrane helix</keyword>
<evidence type="ECO:0000313" key="3">
    <source>
        <dbReference type="EMBL" id="GMH28477.1"/>
    </source>
</evidence>
<dbReference type="InterPro" id="IPR036273">
    <property type="entry name" value="CRAL/TRIO_N_dom_sf"/>
</dbReference>
<proteinExistence type="predicted"/>
<dbReference type="SUPFAM" id="SSF46938">
    <property type="entry name" value="CRAL/TRIO N-terminal domain"/>
    <property type="match status" value="1"/>
</dbReference>
<feature type="transmembrane region" description="Helical" evidence="1">
    <location>
        <begin position="117"/>
        <end position="134"/>
    </location>
</feature>
<gene>
    <name evidence="3" type="ORF">Nepgr_030320</name>
</gene>
<dbReference type="EMBL" id="BSYO01000034">
    <property type="protein sequence ID" value="GMH28477.1"/>
    <property type="molecule type" value="Genomic_DNA"/>
</dbReference>
<organism evidence="3 4">
    <name type="scientific">Nepenthes gracilis</name>
    <name type="common">Slender pitcher plant</name>
    <dbReference type="NCBI Taxonomy" id="150966"/>
    <lineage>
        <taxon>Eukaryota</taxon>
        <taxon>Viridiplantae</taxon>
        <taxon>Streptophyta</taxon>
        <taxon>Embryophyta</taxon>
        <taxon>Tracheophyta</taxon>
        <taxon>Spermatophyta</taxon>
        <taxon>Magnoliopsida</taxon>
        <taxon>eudicotyledons</taxon>
        <taxon>Gunneridae</taxon>
        <taxon>Pentapetalae</taxon>
        <taxon>Caryophyllales</taxon>
        <taxon>Nepenthaceae</taxon>
        <taxon>Nepenthes</taxon>
    </lineage>
</organism>